<dbReference type="EMBL" id="JAHHHN010000022">
    <property type="protein sequence ID" value="MBW4564498.1"/>
    <property type="molecule type" value="Genomic_DNA"/>
</dbReference>
<dbReference type="AlphaFoldDB" id="A0A951UID7"/>
<sequence>MNIEQSVLQKMRSLPVEKQQEVLDFVEFLAQKNQVKRPNPQFSIPNP</sequence>
<name>A0A951UID7_9NOST</name>
<gene>
    <name evidence="2" type="ORF">KME32_25845</name>
</gene>
<evidence type="ECO:0000313" key="3">
    <source>
        <dbReference type="Proteomes" id="UP000715781"/>
    </source>
</evidence>
<accession>A0A951UID7</accession>
<dbReference type="Proteomes" id="UP000715781">
    <property type="component" value="Unassembled WGS sequence"/>
</dbReference>
<organism evidence="2 3">
    <name type="scientific">Mojavia pulchra JT2-VF2</name>
    <dbReference type="NCBI Taxonomy" id="287848"/>
    <lineage>
        <taxon>Bacteria</taxon>
        <taxon>Bacillati</taxon>
        <taxon>Cyanobacteriota</taxon>
        <taxon>Cyanophyceae</taxon>
        <taxon>Nostocales</taxon>
        <taxon>Nostocaceae</taxon>
    </lineage>
</organism>
<evidence type="ECO:0000259" key="1">
    <source>
        <dbReference type="Pfam" id="PF10047"/>
    </source>
</evidence>
<dbReference type="InterPro" id="IPR018739">
    <property type="entry name" value="DUF2281"/>
</dbReference>
<evidence type="ECO:0000313" key="2">
    <source>
        <dbReference type="EMBL" id="MBW4564498.1"/>
    </source>
</evidence>
<protein>
    <submittedName>
        <fullName evidence="2">DUF2281 domain-containing protein</fullName>
    </submittedName>
</protein>
<dbReference type="Pfam" id="PF10047">
    <property type="entry name" value="DUF2281"/>
    <property type="match status" value="1"/>
</dbReference>
<reference evidence="2" key="2">
    <citation type="journal article" date="2022" name="Microbiol. Resour. Announc.">
        <title>Metagenome Sequencing to Explore Phylogenomics of Terrestrial Cyanobacteria.</title>
        <authorList>
            <person name="Ward R.D."/>
            <person name="Stajich J.E."/>
            <person name="Johansen J.R."/>
            <person name="Huntemann M."/>
            <person name="Clum A."/>
            <person name="Foster B."/>
            <person name="Foster B."/>
            <person name="Roux S."/>
            <person name="Palaniappan K."/>
            <person name="Varghese N."/>
            <person name="Mukherjee S."/>
            <person name="Reddy T.B.K."/>
            <person name="Daum C."/>
            <person name="Copeland A."/>
            <person name="Chen I.A."/>
            <person name="Ivanova N.N."/>
            <person name="Kyrpides N.C."/>
            <person name="Shapiro N."/>
            <person name="Eloe-Fadrosh E.A."/>
            <person name="Pietrasiak N."/>
        </authorList>
    </citation>
    <scope>NUCLEOTIDE SEQUENCE</scope>
    <source>
        <strain evidence="2">JT2-VF2</strain>
    </source>
</reference>
<reference evidence="2" key="1">
    <citation type="submission" date="2021-05" db="EMBL/GenBank/DDBJ databases">
        <authorList>
            <person name="Pietrasiak N."/>
            <person name="Ward R."/>
            <person name="Stajich J.E."/>
            <person name="Kurbessoian T."/>
        </authorList>
    </citation>
    <scope>NUCLEOTIDE SEQUENCE</scope>
    <source>
        <strain evidence="2">JT2-VF2</strain>
    </source>
</reference>
<feature type="domain" description="DUF2281" evidence="1">
    <location>
        <begin position="8"/>
        <end position="40"/>
    </location>
</feature>
<comment type="caution">
    <text evidence="2">The sequence shown here is derived from an EMBL/GenBank/DDBJ whole genome shotgun (WGS) entry which is preliminary data.</text>
</comment>
<proteinExistence type="predicted"/>